<evidence type="ECO:0000313" key="2">
    <source>
        <dbReference type="Proteomes" id="UP000220828"/>
    </source>
</evidence>
<organism evidence="1 2">
    <name type="scientific">Flavobacterium branchiophilum</name>
    <dbReference type="NCBI Taxonomy" id="55197"/>
    <lineage>
        <taxon>Bacteria</taxon>
        <taxon>Pseudomonadati</taxon>
        <taxon>Bacteroidota</taxon>
        <taxon>Flavobacteriia</taxon>
        <taxon>Flavobacteriales</taxon>
        <taxon>Flavobacteriaceae</taxon>
        <taxon>Flavobacterium</taxon>
    </lineage>
</organism>
<dbReference type="RefSeq" id="WP_014085168.1">
    <property type="nucleotide sequence ID" value="NZ_CBCSFI010000001.1"/>
</dbReference>
<dbReference type="OrthoDB" id="7432683at2"/>
<evidence type="ECO:0000313" key="1">
    <source>
        <dbReference type="EMBL" id="PDS23849.1"/>
    </source>
</evidence>
<proteinExistence type="predicted"/>
<dbReference type="AlphaFoldDB" id="A0A2H3KHX1"/>
<name>A0A2H3KHX1_9FLAO</name>
<dbReference type="Proteomes" id="UP000220828">
    <property type="component" value="Unassembled WGS sequence"/>
</dbReference>
<accession>A0A2H3KHX1</accession>
<dbReference type="EMBL" id="PCMW01000052">
    <property type="protein sequence ID" value="PDS23849.1"/>
    <property type="molecule type" value="Genomic_DNA"/>
</dbReference>
<dbReference type="OMA" id="HTANQEI"/>
<protein>
    <submittedName>
        <fullName evidence="1">Uncharacterized protein</fullName>
    </submittedName>
</protein>
<reference evidence="1 2" key="1">
    <citation type="submission" date="2017-09" db="EMBL/GenBank/DDBJ databases">
        <title>Whole genomes of Flavobacteriaceae.</title>
        <authorList>
            <person name="Stine C."/>
            <person name="Li C."/>
            <person name="Tadesse D."/>
        </authorList>
    </citation>
    <scope>NUCLEOTIDE SEQUENCE [LARGE SCALE GENOMIC DNA]</scope>
    <source>
        <strain evidence="1 2">ATCC 35036</strain>
    </source>
</reference>
<comment type="caution">
    <text evidence="1">The sequence shown here is derived from an EMBL/GenBank/DDBJ whole genome shotgun (WGS) entry which is preliminary data.</text>
</comment>
<sequence>MKNSFQIRMVNPCEADLSNMQSTSNGIFCELCSKNVVDLSQKTDSEITQFLTENKGKSICAKLKNSQLDRKISPIQIPKQQPLKYAAVLATSVLISNQSLAQEHVPNHTQTEVHKPIVVGKMVPRVIQKPIQFTIKGHLFNSKTKKPLDSKKFPTLKIYVSGAAHEVAVNPKTGGFSSQVILDNPQTTLYFSIISNHQNSFKQVAFDSKKIKNNYYFTTIYVDPFKDFENMMMQGGVEAVPIPEKQ</sequence>
<gene>
    <name evidence="1" type="ORF">B0A77_09670</name>
</gene>